<organism evidence="12">
    <name type="scientific">uncultured Thiotrichaceae bacterium</name>
    <dbReference type="NCBI Taxonomy" id="298394"/>
    <lineage>
        <taxon>Bacteria</taxon>
        <taxon>Pseudomonadati</taxon>
        <taxon>Pseudomonadota</taxon>
        <taxon>Gammaproteobacteria</taxon>
        <taxon>Thiotrichales</taxon>
        <taxon>Thiotrichaceae</taxon>
        <taxon>environmental samples</taxon>
    </lineage>
</organism>
<evidence type="ECO:0000256" key="9">
    <source>
        <dbReference type="ARBA" id="ARBA00023304"/>
    </source>
</evidence>
<dbReference type="InterPro" id="IPR015928">
    <property type="entry name" value="Aconitase/3IPM_dehydase_swvl"/>
</dbReference>
<evidence type="ECO:0000256" key="5">
    <source>
        <dbReference type="ARBA" id="ARBA00011271"/>
    </source>
</evidence>
<comment type="subunit">
    <text evidence="5 10">Heterodimer of LeuC and LeuD.</text>
</comment>
<dbReference type="FunFam" id="3.20.19.10:FF:000003">
    <property type="entry name" value="3-isopropylmalate dehydratase small subunit"/>
    <property type="match status" value="1"/>
</dbReference>
<dbReference type="Pfam" id="PF00694">
    <property type="entry name" value="Aconitase_C"/>
    <property type="match status" value="1"/>
</dbReference>
<dbReference type="EC" id="4.2.1.33" evidence="10"/>
<dbReference type="CDD" id="cd01577">
    <property type="entry name" value="IPMI_Swivel"/>
    <property type="match status" value="1"/>
</dbReference>
<reference evidence="12" key="1">
    <citation type="submission" date="2020-01" db="EMBL/GenBank/DDBJ databases">
        <authorList>
            <person name="Meier V. D."/>
            <person name="Meier V D."/>
        </authorList>
    </citation>
    <scope>NUCLEOTIDE SEQUENCE</scope>
    <source>
        <strain evidence="12">HLG_WM_MAG_09</strain>
    </source>
</reference>
<gene>
    <name evidence="10" type="primary">leuD</name>
    <name evidence="12" type="ORF">HELGO_WM26733</name>
</gene>
<name>A0A6S6UBT2_9GAMM</name>
<evidence type="ECO:0000256" key="4">
    <source>
        <dbReference type="ARBA" id="ARBA00009845"/>
    </source>
</evidence>
<comment type="pathway">
    <text evidence="3 10">Amino-acid biosynthesis; L-leucine biosynthesis; L-leucine from 3-methyl-2-oxobutanoate: step 2/4.</text>
</comment>
<evidence type="ECO:0000259" key="11">
    <source>
        <dbReference type="Pfam" id="PF00694"/>
    </source>
</evidence>
<evidence type="ECO:0000256" key="2">
    <source>
        <dbReference type="ARBA" id="ARBA00002695"/>
    </source>
</evidence>
<protein>
    <recommendedName>
        <fullName evidence="10">3-isopropylmalate dehydratase small subunit</fullName>
        <ecNumber evidence="10">4.2.1.33</ecNumber>
    </recommendedName>
    <alternativeName>
        <fullName evidence="10">Alpha-IPM isomerase</fullName>
        <shortName evidence="10">IPMI</shortName>
    </alternativeName>
    <alternativeName>
        <fullName evidence="10">Isopropylmalate isomerase</fullName>
    </alternativeName>
</protein>
<comment type="function">
    <text evidence="2 10">Catalyzes the isomerization between 2-isopropylmalate and 3-isopropylmalate, via the formation of 2-isopropylmaleate.</text>
</comment>
<accession>A0A6S6UBT2</accession>
<dbReference type="NCBIfam" id="TIGR00171">
    <property type="entry name" value="leuD"/>
    <property type="match status" value="1"/>
</dbReference>
<evidence type="ECO:0000256" key="3">
    <source>
        <dbReference type="ARBA" id="ARBA00004729"/>
    </source>
</evidence>
<evidence type="ECO:0000313" key="12">
    <source>
        <dbReference type="EMBL" id="CAA6830746.1"/>
    </source>
</evidence>
<dbReference type="AlphaFoldDB" id="A0A6S6UBT2"/>
<evidence type="ECO:0000256" key="8">
    <source>
        <dbReference type="ARBA" id="ARBA00023239"/>
    </source>
</evidence>
<dbReference type="EMBL" id="CACVAT010000625">
    <property type="protein sequence ID" value="CAA6830746.1"/>
    <property type="molecule type" value="Genomic_DNA"/>
</dbReference>
<dbReference type="InterPro" id="IPR000573">
    <property type="entry name" value="AconitaseA/IPMdHydase_ssu_swvl"/>
</dbReference>
<comment type="similarity">
    <text evidence="4 10">Belongs to the LeuD family. LeuD type 1 subfamily.</text>
</comment>
<dbReference type="UniPathway" id="UPA00048">
    <property type="reaction ID" value="UER00071"/>
</dbReference>
<keyword evidence="7 10" id="KW-0028">Amino-acid biosynthesis</keyword>
<dbReference type="GO" id="GO:0003861">
    <property type="term" value="F:3-isopropylmalate dehydratase activity"/>
    <property type="evidence" value="ECO:0007669"/>
    <property type="project" value="UniProtKB-UniRule"/>
</dbReference>
<dbReference type="InterPro" id="IPR033940">
    <property type="entry name" value="IPMI_Swivel"/>
</dbReference>
<dbReference type="HAMAP" id="MF_01031">
    <property type="entry name" value="LeuD_type1"/>
    <property type="match status" value="1"/>
</dbReference>
<evidence type="ECO:0000256" key="6">
    <source>
        <dbReference type="ARBA" id="ARBA00022430"/>
    </source>
</evidence>
<dbReference type="InterPro" id="IPR004431">
    <property type="entry name" value="3-IsopropMal_deHydase_ssu"/>
</dbReference>
<keyword evidence="9 10" id="KW-0100">Branched-chain amino acid biosynthesis</keyword>
<evidence type="ECO:0000256" key="7">
    <source>
        <dbReference type="ARBA" id="ARBA00022605"/>
    </source>
</evidence>
<dbReference type="InterPro" id="IPR050075">
    <property type="entry name" value="LeuD"/>
</dbReference>
<feature type="domain" description="Aconitase A/isopropylmalate dehydratase small subunit swivel" evidence="11">
    <location>
        <begin position="1"/>
        <end position="122"/>
    </location>
</feature>
<comment type="catalytic activity">
    <reaction evidence="1 10">
        <text>(2R,3S)-3-isopropylmalate = (2S)-2-isopropylmalate</text>
        <dbReference type="Rhea" id="RHEA:32287"/>
        <dbReference type="ChEBI" id="CHEBI:1178"/>
        <dbReference type="ChEBI" id="CHEBI:35121"/>
        <dbReference type="EC" id="4.2.1.33"/>
    </reaction>
</comment>
<sequence>MDPYKKHTSIVALMNRNNVDTDQIIPKQFLKKVERTGFGQHLFHDWRFNADGSDNADFELNQPAAKGAKVLLAGDNFGCGSSREHAPWAIEDFGFNTIISTSYADIFYNNCFKNGILPVIVDEATWNGLRDEVTAAPGLSFSVDLEAQTVTTPAGKVVSFDLDPVRKNNLLLGLDDIAVSLQHEAHITTFEAKQKAAMPWLWRTAS</sequence>
<dbReference type="PANTHER" id="PTHR43345:SF5">
    <property type="entry name" value="3-ISOPROPYLMALATE DEHYDRATASE SMALL SUBUNIT"/>
    <property type="match status" value="1"/>
</dbReference>
<dbReference type="Gene3D" id="3.20.19.10">
    <property type="entry name" value="Aconitase, domain 4"/>
    <property type="match status" value="1"/>
</dbReference>
<dbReference type="PANTHER" id="PTHR43345">
    <property type="entry name" value="3-ISOPROPYLMALATE DEHYDRATASE SMALL SUBUNIT 2-RELATED-RELATED"/>
    <property type="match status" value="1"/>
</dbReference>
<evidence type="ECO:0000256" key="1">
    <source>
        <dbReference type="ARBA" id="ARBA00000491"/>
    </source>
</evidence>
<keyword evidence="8 10" id="KW-0456">Lyase</keyword>
<dbReference type="NCBIfam" id="NF002458">
    <property type="entry name" value="PRK01641.1"/>
    <property type="match status" value="1"/>
</dbReference>
<keyword evidence="6 10" id="KW-0432">Leucine biosynthesis</keyword>
<evidence type="ECO:0000256" key="10">
    <source>
        <dbReference type="HAMAP-Rule" id="MF_01031"/>
    </source>
</evidence>
<dbReference type="SUPFAM" id="SSF52016">
    <property type="entry name" value="LeuD/IlvD-like"/>
    <property type="match status" value="1"/>
</dbReference>
<dbReference type="GO" id="GO:0009316">
    <property type="term" value="C:3-isopropylmalate dehydratase complex"/>
    <property type="evidence" value="ECO:0007669"/>
    <property type="project" value="InterPro"/>
</dbReference>
<proteinExistence type="inferred from homology"/>
<dbReference type="GO" id="GO:0009098">
    <property type="term" value="P:L-leucine biosynthetic process"/>
    <property type="evidence" value="ECO:0007669"/>
    <property type="project" value="UniProtKB-UniRule"/>
</dbReference>